<evidence type="ECO:0000313" key="2">
    <source>
        <dbReference type="Proteomes" id="UP000076925"/>
    </source>
</evidence>
<keyword evidence="2" id="KW-1185">Reference proteome</keyword>
<sequence length="356" mass="40525">MSENQVEVKRELDFWSETIELQGELQPAVTLTVHSSILYKGDLQQFYLNYLDRDTPENLLIGLKVRDRELGSYGTITQLPGTVGQHRDRLIKKATRESSKQSLRNAPDDQPIVTVQFKNRDQRDYPMVLLRPCVTVETADKFDVEWGKLLKATKISHKERTFFLASYKETVKDALAAYGFELERSINSRDYPSLFWQPKKPLQETPLLFGNGFVGKRDKFLAGLSEHNGGGVYKRHDDYRDRSRLIRIAALQICDLSVNSFLESIKQRLKSYGFNSDIVTIKALSVSNLSGTDARAEVDKAVDDLITVPPDIVLTFLPQSDRNTDDEEGGSQAIEIQEQINQYLKQLSLVQYGVNN</sequence>
<organism evidence="1 2">
    <name type="scientific">Scytonema hofmannii PCC 7110</name>
    <dbReference type="NCBI Taxonomy" id="128403"/>
    <lineage>
        <taxon>Bacteria</taxon>
        <taxon>Bacillati</taxon>
        <taxon>Cyanobacteriota</taxon>
        <taxon>Cyanophyceae</taxon>
        <taxon>Nostocales</taxon>
        <taxon>Scytonemataceae</taxon>
        <taxon>Scytonema</taxon>
    </lineage>
</organism>
<proteinExistence type="predicted"/>
<evidence type="ECO:0000313" key="1">
    <source>
        <dbReference type="EMBL" id="KYC36622.1"/>
    </source>
</evidence>
<dbReference type="RefSeq" id="WP_017744643.1">
    <property type="nucleotide sequence ID" value="NZ_KQ976354.1"/>
</dbReference>
<dbReference type="Gene3D" id="3.40.50.2300">
    <property type="match status" value="1"/>
</dbReference>
<dbReference type="OrthoDB" id="436401at2"/>
<accession>A0A139WW59</accession>
<gene>
    <name evidence="1" type="ORF">WA1_43850</name>
</gene>
<reference evidence="1 2" key="1">
    <citation type="journal article" date="2013" name="Genome Biol. Evol.">
        <title>Genomes of Stigonematalean cyanobacteria (subsection V) and the evolution of oxygenic photosynthesis from prokaryotes to plastids.</title>
        <authorList>
            <person name="Dagan T."/>
            <person name="Roettger M."/>
            <person name="Stucken K."/>
            <person name="Landan G."/>
            <person name="Koch R."/>
            <person name="Major P."/>
            <person name="Gould S.B."/>
            <person name="Goremykin V.V."/>
            <person name="Rippka R."/>
            <person name="Tandeau de Marsac N."/>
            <person name="Gugger M."/>
            <person name="Lockhart P.J."/>
            <person name="Allen J.F."/>
            <person name="Brune I."/>
            <person name="Maus I."/>
            <person name="Puhler A."/>
            <person name="Martin W.F."/>
        </authorList>
    </citation>
    <scope>NUCLEOTIDE SEQUENCE [LARGE SCALE GENOMIC DNA]</scope>
    <source>
        <strain evidence="1 2">PCC 7110</strain>
    </source>
</reference>
<dbReference type="Proteomes" id="UP000076925">
    <property type="component" value="Unassembled WGS sequence"/>
</dbReference>
<dbReference type="EMBL" id="ANNX02000047">
    <property type="protein sequence ID" value="KYC36622.1"/>
    <property type="molecule type" value="Genomic_DNA"/>
</dbReference>
<name>A0A139WW59_9CYAN</name>
<comment type="caution">
    <text evidence="1">The sequence shown here is derived from an EMBL/GenBank/DDBJ whole genome shotgun (WGS) entry which is preliminary data.</text>
</comment>
<protein>
    <submittedName>
        <fullName evidence="1">Uncharacterized protein</fullName>
    </submittedName>
</protein>
<dbReference type="AlphaFoldDB" id="A0A139WW59"/>